<feature type="transmembrane region" description="Helical" evidence="8">
    <location>
        <begin position="185"/>
        <end position="205"/>
    </location>
</feature>
<feature type="signal peptide" evidence="9">
    <location>
        <begin position="1"/>
        <end position="25"/>
    </location>
</feature>
<gene>
    <name evidence="11" type="ORF">OLC1_LOCUS17561</name>
</gene>
<accession>A0AAV1DPX3</accession>
<dbReference type="EMBL" id="OX459123">
    <property type="protein sequence ID" value="CAI9109744.1"/>
    <property type="molecule type" value="Genomic_DNA"/>
</dbReference>
<dbReference type="PANTHER" id="PTHR22811">
    <property type="entry name" value="TRANSMEMBRANE EMP24 DOMAIN-CONTAINING PROTEIN"/>
    <property type="match status" value="1"/>
</dbReference>
<evidence type="ECO:0000256" key="3">
    <source>
        <dbReference type="ARBA" id="ARBA00022692"/>
    </source>
</evidence>
<dbReference type="Proteomes" id="UP001161247">
    <property type="component" value="Chromosome 6"/>
</dbReference>
<dbReference type="SMART" id="SM01190">
    <property type="entry name" value="EMP24_GP25L"/>
    <property type="match status" value="1"/>
</dbReference>
<dbReference type="InterPro" id="IPR015720">
    <property type="entry name" value="Emp24-like"/>
</dbReference>
<reference evidence="11" key="1">
    <citation type="submission" date="2023-03" db="EMBL/GenBank/DDBJ databases">
        <authorList>
            <person name="Julca I."/>
        </authorList>
    </citation>
    <scope>NUCLEOTIDE SEQUENCE</scope>
</reference>
<protein>
    <submittedName>
        <fullName evidence="11">OLC1v1009621C1</fullName>
    </submittedName>
</protein>
<evidence type="ECO:0000313" key="11">
    <source>
        <dbReference type="EMBL" id="CAI9109744.1"/>
    </source>
</evidence>
<dbReference type="AlphaFoldDB" id="A0AAV1DPX3"/>
<evidence type="ECO:0000256" key="4">
    <source>
        <dbReference type="ARBA" id="ARBA00022729"/>
    </source>
</evidence>
<evidence type="ECO:0000256" key="7">
    <source>
        <dbReference type="RuleBase" id="RU003827"/>
    </source>
</evidence>
<feature type="chain" id="PRO_5043796557" evidence="9">
    <location>
        <begin position="26"/>
        <end position="217"/>
    </location>
</feature>
<keyword evidence="12" id="KW-1185">Reference proteome</keyword>
<dbReference type="Pfam" id="PF01105">
    <property type="entry name" value="EMP24_GP25L"/>
    <property type="match status" value="1"/>
</dbReference>
<name>A0AAV1DPX3_OLDCO</name>
<feature type="domain" description="GOLD" evidence="10">
    <location>
        <begin position="35"/>
        <end position="158"/>
    </location>
</feature>
<dbReference type="GO" id="GO:0016020">
    <property type="term" value="C:membrane"/>
    <property type="evidence" value="ECO:0007669"/>
    <property type="project" value="UniProtKB-SubCell"/>
</dbReference>
<comment type="similarity">
    <text evidence="2 7">Belongs to the EMP24/GP25L family.</text>
</comment>
<evidence type="ECO:0000256" key="2">
    <source>
        <dbReference type="ARBA" id="ARBA00007104"/>
    </source>
</evidence>
<evidence type="ECO:0000256" key="9">
    <source>
        <dbReference type="SAM" id="SignalP"/>
    </source>
</evidence>
<organism evidence="11 12">
    <name type="scientific">Oldenlandia corymbosa var. corymbosa</name>
    <dbReference type="NCBI Taxonomy" id="529605"/>
    <lineage>
        <taxon>Eukaryota</taxon>
        <taxon>Viridiplantae</taxon>
        <taxon>Streptophyta</taxon>
        <taxon>Embryophyta</taxon>
        <taxon>Tracheophyta</taxon>
        <taxon>Spermatophyta</taxon>
        <taxon>Magnoliopsida</taxon>
        <taxon>eudicotyledons</taxon>
        <taxon>Gunneridae</taxon>
        <taxon>Pentapetalae</taxon>
        <taxon>asterids</taxon>
        <taxon>lamiids</taxon>
        <taxon>Gentianales</taxon>
        <taxon>Rubiaceae</taxon>
        <taxon>Rubioideae</taxon>
        <taxon>Spermacoceae</taxon>
        <taxon>Hedyotis-Oldenlandia complex</taxon>
        <taxon>Oldenlandia</taxon>
    </lineage>
</organism>
<evidence type="ECO:0000256" key="5">
    <source>
        <dbReference type="ARBA" id="ARBA00022989"/>
    </source>
</evidence>
<evidence type="ECO:0000313" key="12">
    <source>
        <dbReference type="Proteomes" id="UP001161247"/>
    </source>
</evidence>
<keyword evidence="6 8" id="KW-0472">Membrane</keyword>
<dbReference type="PROSITE" id="PS50866">
    <property type="entry name" value="GOLD"/>
    <property type="match status" value="1"/>
</dbReference>
<evidence type="ECO:0000256" key="6">
    <source>
        <dbReference type="ARBA" id="ARBA00023136"/>
    </source>
</evidence>
<comment type="subcellular location">
    <subcellularLocation>
        <location evidence="1 7">Membrane</location>
        <topology evidence="1 7">Single-pass type I membrane protein</topology>
    </subcellularLocation>
</comment>
<evidence type="ECO:0000259" key="10">
    <source>
        <dbReference type="PROSITE" id="PS50866"/>
    </source>
</evidence>
<dbReference type="InterPro" id="IPR009038">
    <property type="entry name" value="GOLD_dom"/>
</dbReference>
<evidence type="ECO:0000256" key="8">
    <source>
        <dbReference type="SAM" id="Phobius"/>
    </source>
</evidence>
<proteinExistence type="inferred from homology"/>
<keyword evidence="4 9" id="KW-0732">Signal</keyword>
<keyword evidence="3 7" id="KW-0812">Transmembrane</keyword>
<sequence length="217" mass="24550">MMIRMTMMTAMWLLIIISWVPEVKSIRFEVASGGKKCILEDIKTNAMTIGRFSVVNPNPGSPMPDHHKVTVRVTSSKGSTYHTTNQVESGTFAFTAYEGGDYKACFWVNHRRPAIVLTIELDWKSGVAAGDGQVHKLATKGQVEAMESELNNMYDLVIMIHDEIFNLREREEEMQALNRSTNSNMAVFSFLSLLVCLSVAGLQLWHLKTFFERKKLL</sequence>
<evidence type="ECO:0000256" key="1">
    <source>
        <dbReference type="ARBA" id="ARBA00004479"/>
    </source>
</evidence>
<keyword evidence="5 8" id="KW-1133">Transmembrane helix</keyword>